<keyword evidence="2" id="KW-1185">Reference proteome</keyword>
<reference evidence="1 2" key="1">
    <citation type="submission" date="2021-04" db="EMBL/GenBank/DDBJ databases">
        <authorList>
            <person name="Bliznina A."/>
        </authorList>
    </citation>
    <scope>NUCLEOTIDE SEQUENCE [LARGE SCALE GENOMIC DNA]</scope>
</reference>
<protein>
    <submittedName>
        <fullName evidence="1">Oidioi.mRNA.OKI2018_I69.chr1.g1573.t1.cds</fullName>
    </submittedName>
</protein>
<sequence length="188" mass="20835">MKLIQFVLASKVSGGYYQKWKHLSATEKTERQVTCDAKTEETKALFVIENGAWNCPNLGLTRPRVVCDPTCLPGYKPNWTDGSISKPKKDHPRFMTRCGNPANIAKRNLPSGIQLACTPIPEHPCMATAAGVTIPNGSLSLNTELTPARATFDVVCDWGDHGQALLQQRLVSFLEKSRIRNDDQRLRG</sequence>
<accession>A0ABN7SSK8</accession>
<organism evidence="1 2">
    <name type="scientific">Oikopleura dioica</name>
    <name type="common">Tunicate</name>
    <dbReference type="NCBI Taxonomy" id="34765"/>
    <lineage>
        <taxon>Eukaryota</taxon>
        <taxon>Metazoa</taxon>
        <taxon>Chordata</taxon>
        <taxon>Tunicata</taxon>
        <taxon>Appendicularia</taxon>
        <taxon>Copelata</taxon>
        <taxon>Oikopleuridae</taxon>
        <taxon>Oikopleura</taxon>
    </lineage>
</organism>
<proteinExistence type="predicted"/>
<dbReference type="Proteomes" id="UP001158576">
    <property type="component" value="Chromosome 1"/>
</dbReference>
<evidence type="ECO:0000313" key="1">
    <source>
        <dbReference type="EMBL" id="CAG5104820.1"/>
    </source>
</evidence>
<dbReference type="EMBL" id="OU015566">
    <property type="protein sequence ID" value="CAG5104820.1"/>
    <property type="molecule type" value="Genomic_DNA"/>
</dbReference>
<evidence type="ECO:0000313" key="2">
    <source>
        <dbReference type="Proteomes" id="UP001158576"/>
    </source>
</evidence>
<gene>
    <name evidence="1" type="ORF">OKIOD_LOCUS10338</name>
</gene>
<name>A0ABN7SSK8_OIKDI</name>